<dbReference type="EMBL" id="BMJB01000002">
    <property type="protein sequence ID" value="GGA74871.1"/>
    <property type="molecule type" value="Genomic_DNA"/>
</dbReference>
<evidence type="ECO:0000313" key="1">
    <source>
        <dbReference type="EMBL" id="GGA74871.1"/>
    </source>
</evidence>
<gene>
    <name evidence="1" type="ORF">GCM10011507_27810</name>
</gene>
<protein>
    <submittedName>
        <fullName evidence="1">Uncharacterized protein</fullName>
    </submittedName>
</protein>
<dbReference type="AlphaFoldDB" id="A0A916RXC3"/>
<dbReference type="RefSeq" id="WP_188760125.1">
    <property type="nucleotide sequence ID" value="NZ_BMJB01000002.1"/>
</dbReference>
<evidence type="ECO:0000313" key="2">
    <source>
        <dbReference type="Proteomes" id="UP000648801"/>
    </source>
</evidence>
<reference evidence="1" key="2">
    <citation type="submission" date="2020-09" db="EMBL/GenBank/DDBJ databases">
        <authorList>
            <person name="Sun Q."/>
            <person name="Zhou Y."/>
        </authorList>
    </citation>
    <scope>NUCLEOTIDE SEQUENCE</scope>
    <source>
        <strain evidence="1">CGMCC 1.15447</strain>
    </source>
</reference>
<keyword evidence="2" id="KW-1185">Reference proteome</keyword>
<comment type="caution">
    <text evidence="1">The sequence shown here is derived from an EMBL/GenBank/DDBJ whole genome shotgun (WGS) entry which is preliminary data.</text>
</comment>
<accession>A0A916RXC3</accession>
<organism evidence="1 2">
    <name type="scientific">Edaphobacter acidisoli</name>
    <dbReference type="NCBI Taxonomy" id="2040573"/>
    <lineage>
        <taxon>Bacteria</taxon>
        <taxon>Pseudomonadati</taxon>
        <taxon>Acidobacteriota</taxon>
        <taxon>Terriglobia</taxon>
        <taxon>Terriglobales</taxon>
        <taxon>Acidobacteriaceae</taxon>
        <taxon>Edaphobacter</taxon>
    </lineage>
</organism>
<name>A0A916RXC3_9BACT</name>
<dbReference type="Proteomes" id="UP000648801">
    <property type="component" value="Unassembled WGS sequence"/>
</dbReference>
<sequence>MGEEIQDTLKEKARIGMEGKYWSTSGGCGPALDAAEAWTRMGDTCCGNETNDLDSH</sequence>
<proteinExistence type="predicted"/>
<reference evidence="1" key="1">
    <citation type="journal article" date="2014" name="Int. J. Syst. Evol. Microbiol.">
        <title>Complete genome sequence of Corynebacterium casei LMG S-19264T (=DSM 44701T), isolated from a smear-ripened cheese.</title>
        <authorList>
            <consortium name="US DOE Joint Genome Institute (JGI-PGF)"/>
            <person name="Walter F."/>
            <person name="Albersmeier A."/>
            <person name="Kalinowski J."/>
            <person name="Ruckert C."/>
        </authorList>
    </citation>
    <scope>NUCLEOTIDE SEQUENCE</scope>
    <source>
        <strain evidence="1">CGMCC 1.15447</strain>
    </source>
</reference>